<dbReference type="EMBL" id="CP106877">
    <property type="protein sequence ID" value="WAA13400.1"/>
    <property type="molecule type" value="Genomic_DNA"/>
</dbReference>
<dbReference type="KEGG" id="fhl:OE105_04615"/>
<organism evidence="1 2">
    <name type="scientific">Fervidibacillus halotolerans</name>
    <dbReference type="NCBI Taxonomy" id="2980027"/>
    <lineage>
        <taxon>Bacteria</taxon>
        <taxon>Bacillati</taxon>
        <taxon>Bacillota</taxon>
        <taxon>Bacilli</taxon>
        <taxon>Bacillales</taxon>
        <taxon>Bacillaceae</taxon>
        <taxon>Fervidibacillus</taxon>
    </lineage>
</organism>
<evidence type="ECO:0000313" key="2">
    <source>
        <dbReference type="Proteomes" id="UP001164726"/>
    </source>
</evidence>
<dbReference type="AlphaFoldDB" id="A0A9E8M1Y0"/>
<keyword evidence="2" id="KW-1185">Reference proteome</keyword>
<name>A0A9E8M1Y0_9BACI</name>
<reference evidence="1" key="1">
    <citation type="submission" date="2022-09" db="EMBL/GenBank/DDBJ databases">
        <title>Complete Genomes of Fervidibacillus albus and Fervidibacillus halotolerans isolated from tidal flat sediments.</title>
        <authorList>
            <person name="Kwon K.K."/>
            <person name="Yang S.-H."/>
            <person name="Park M.J."/>
            <person name="Oh H.-M."/>
        </authorList>
    </citation>
    <scope>NUCLEOTIDE SEQUENCE</scope>
    <source>
        <strain evidence="1">MEBiC13594</strain>
    </source>
</reference>
<accession>A0A9E8M1Y0</accession>
<dbReference type="Proteomes" id="UP001164726">
    <property type="component" value="Chromosome"/>
</dbReference>
<gene>
    <name evidence="1" type="ORF">OE105_04615</name>
</gene>
<proteinExistence type="predicted"/>
<sequence length="131" mass="15490">MKKWDLYEQRKNGDESISVEDLISDYAKNYCPLVFNEEVAPIVERMKKAKSDYFNALMDLHEKEEEYKDIYNEINEYAHRFKVDGAYLLVNNPAECDKKAIEQAMIDEKDLYKARINELPDGIERVVKDDE</sequence>
<dbReference type="RefSeq" id="WP_275421565.1">
    <property type="nucleotide sequence ID" value="NZ_CP106877.1"/>
</dbReference>
<evidence type="ECO:0000313" key="1">
    <source>
        <dbReference type="EMBL" id="WAA13400.1"/>
    </source>
</evidence>
<protein>
    <submittedName>
        <fullName evidence="1">Uncharacterized protein</fullName>
    </submittedName>
</protein>